<evidence type="ECO:0000313" key="2">
    <source>
        <dbReference type="Proteomes" id="UP000501168"/>
    </source>
</evidence>
<dbReference type="EMBL" id="CP050253">
    <property type="protein sequence ID" value="QIQ22142.1"/>
    <property type="molecule type" value="Genomic_DNA"/>
</dbReference>
<dbReference type="RefSeq" id="WP_166917439.1">
    <property type="nucleotide sequence ID" value="NZ_CP050253.1"/>
</dbReference>
<name>A0A6G9IE98_9GAMM</name>
<reference evidence="1 2" key="1">
    <citation type="submission" date="2020-03" db="EMBL/GenBank/DDBJ databases">
        <title>Complete genome sequence of Orbus sp. IPMB12 (BCRC 80908).</title>
        <authorList>
            <person name="Lo W.-S."/>
            <person name="Chang T.-H."/>
            <person name="Kuo C.-H."/>
        </authorList>
    </citation>
    <scope>NUCLEOTIDE SEQUENCE [LARGE SCALE GENOMIC DNA]</scope>
    <source>
        <strain evidence="1 2">IPMB12</strain>
    </source>
</reference>
<sequence>MTQVFYVPGSTGFIDMVRHSETDDEPHGLYSGQPLSVKKQQYPNLIVDTEENVMNAIRAAARTSPKEISEEDYWNALECLPPVGFCGDRQSSSFKFLEGYTLDITYIYVKVLHENKYRYFEFLDVETLTHQEIMAIIHESNVLTVHN</sequence>
<dbReference type="AlphaFoldDB" id="A0A6G9IE98"/>
<protein>
    <submittedName>
        <fullName evidence="1">Uncharacterized protein</fullName>
    </submittedName>
</protein>
<accession>A0A6G9IE98</accession>
<gene>
    <name evidence="1" type="ORF">IPMB12_10875</name>
</gene>
<dbReference type="KEGG" id="orb:IPMB12_10875"/>
<keyword evidence="2" id="KW-1185">Reference proteome</keyword>
<evidence type="ECO:0000313" key="1">
    <source>
        <dbReference type="EMBL" id="QIQ22142.1"/>
    </source>
</evidence>
<dbReference type="Proteomes" id="UP000501168">
    <property type="component" value="Chromosome"/>
</dbReference>
<organism evidence="1 2">
    <name type="scientific">Zophobihabitans entericus</name>
    <dbReference type="NCBI Taxonomy" id="1635327"/>
    <lineage>
        <taxon>Bacteria</taxon>
        <taxon>Pseudomonadati</taxon>
        <taxon>Pseudomonadota</taxon>
        <taxon>Gammaproteobacteria</taxon>
        <taxon>Orbales</taxon>
        <taxon>Orbaceae</taxon>
        <taxon>Zophobihabitans</taxon>
    </lineage>
</organism>
<proteinExistence type="predicted"/>
<dbReference type="InParanoid" id="A0A6G9IE98"/>